<dbReference type="Proteomes" id="UP001595740">
    <property type="component" value="Unassembled WGS sequence"/>
</dbReference>
<sequence>MRCLAAGMIGLAVACAGPVAAQQVPAADPAAAQSPIRDLDTLVVSGVQPGPGMWKVSQGDHVLWLLGTVSPLPKKMQWQSRDVEGVIAQAQEVIAPPAVKIDARLGLFQQLLLVPKTLGARKNPNGETLQQIVPADMYVRWRVLKHKYLGRDRGVEQWRPMFAAMELYQEAIEDTGLKPGGVVWPVVERAARQHQVATTSTTVSIMIEDPKAALQEFRGTRLDDLDCFGKTLQRLESDLGTMRERANAWAIGDIAALQALPYSDQNEACMRAATQAGVLRKRVGDIEAQVERRWLSAAEQALMKNAVTFASLPMRELLKPDGYLAKLQAKGYRVEAP</sequence>
<gene>
    <name evidence="2" type="ORF">ACFOLC_03345</name>
</gene>
<dbReference type="InterPro" id="IPR002816">
    <property type="entry name" value="TraB/PrgY/GumN_fam"/>
</dbReference>
<dbReference type="EMBL" id="JBHRXK010000001">
    <property type="protein sequence ID" value="MFC3550043.1"/>
    <property type="molecule type" value="Genomic_DNA"/>
</dbReference>
<dbReference type="RefSeq" id="WP_386757494.1">
    <property type="nucleotide sequence ID" value="NZ_JBHRXK010000001.1"/>
</dbReference>
<keyword evidence="1" id="KW-0732">Signal</keyword>
<dbReference type="Pfam" id="PF01963">
    <property type="entry name" value="TraB_PrgY_gumN"/>
    <property type="match status" value="1"/>
</dbReference>
<keyword evidence="3" id="KW-1185">Reference proteome</keyword>
<comment type="caution">
    <text evidence="2">The sequence shown here is derived from an EMBL/GenBank/DDBJ whole genome shotgun (WGS) entry which is preliminary data.</text>
</comment>
<reference evidence="3" key="1">
    <citation type="journal article" date="2019" name="Int. J. Syst. Evol. Microbiol.">
        <title>The Global Catalogue of Microorganisms (GCM) 10K type strain sequencing project: providing services to taxonomists for standard genome sequencing and annotation.</title>
        <authorList>
            <consortium name="The Broad Institute Genomics Platform"/>
            <consortium name="The Broad Institute Genome Sequencing Center for Infectious Disease"/>
            <person name="Wu L."/>
            <person name="Ma J."/>
        </authorList>
    </citation>
    <scope>NUCLEOTIDE SEQUENCE [LARGE SCALE GENOMIC DNA]</scope>
    <source>
        <strain evidence="3">KCTC 42875</strain>
    </source>
</reference>
<feature type="chain" id="PRO_5047106315" evidence="1">
    <location>
        <begin position="27"/>
        <end position="337"/>
    </location>
</feature>
<evidence type="ECO:0000313" key="2">
    <source>
        <dbReference type="EMBL" id="MFC3550043.1"/>
    </source>
</evidence>
<organism evidence="2 3">
    <name type="scientific">Lysobacter cavernae</name>
    <dbReference type="NCBI Taxonomy" id="1685901"/>
    <lineage>
        <taxon>Bacteria</taxon>
        <taxon>Pseudomonadati</taxon>
        <taxon>Pseudomonadota</taxon>
        <taxon>Gammaproteobacteria</taxon>
        <taxon>Lysobacterales</taxon>
        <taxon>Lysobacteraceae</taxon>
        <taxon>Lysobacter</taxon>
    </lineage>
</organism>
<feature type="signal peptide" evidence="1">
    <location>
        <begin position="1"/>
        <end position="26"/>
    </location>
</feature>
<dbReference type="PROSITE" id="PS51257">
    <property type="entry name" value="PROKAR_LIPOPROTEIN"/>
    <property type="match status" value="1"/>
</dbReference>
<evidence type="ECO:0000313" key="3">
    <source>
        <dbReference type="Proteomes" id="UP001595740"/>
    </source>
</evidence>
<accession>A0ABV7RMG8</accession>
<dbReference type="CDD" id="cd14788">
    <property type="entry name" value="GumN"/>
    <property type="match status" value="1"/>
</dbReference>
<proteinExistence type="predicted"/>
<protein>
    <submittedName>
        <fullName evidence="2">TraB/GumN family protein</fullName>
    </submittedName>
</protein>
<evidence type="ECO:0000256" key="1">
    <source>
        <dbReference type="SAM" id="SignalP"/>
    </source>
</evidence>
<name>A0ABV7RMG8_9GAMM</name>